<feature type="compositionally biased region" description="Basic and acidic residues" evidence="2">
    <location>
        <begin position="502"/>
        <end position="513"/>
    </location>
</feature>
<feature type="transmembrane region" description="Helical" evidence="1">
    <location>
        <begin position="1090"/>
        <end position="1111"/>
    </location>
</feature>
<feature type="compositionally biased region" description="Basic residues" evidence="2">
    <location>
        <begin position="550"/>
        <end position="562"/>
    </location>
</feature>
<feature type="compositionally biased region" description="Polar residues" evidence="2">
    <location>
        <begin position="482"/>
        <end position="501"/>
    </location>
</feature>
<feature type="transmembrane region" description="Helical" evidence="1">
    <location>
        <begin position="1132"/>
        <end position="1153"/>
    </location>
</feature>
<evidence type="ECO:0000256" key="1">
    <source>
        <dbReference type="RuleBase" id="RU367089"/>
    </source>
</evidence>
<dbReference type="VEuPathDB" id="VectorBase:LDEU008039"/>
<keyword evidence="1" id="KW-0472">Membrane</keyword>
<keyword evidence="4" id="KW-1185">Reference proteome</keyword>
<evidence type="ECO:0000313" key="3">
    <source>
        <dbReference type="EMBL" id="RWS24001.1"/>
    </source>
</evidence>
<feature type="transmembrane region" description="Helical" evidence="1">
    <location>
        <begin position="36"/>
        <end position="57"/>
    </location>
</feature>
<comment type="caution">
    <text evidence="3">The sequence shown here is derived from an EMBL/GenBank/DDBJ whole genome shotgun (WGS) entry which is preliminary data.</text>
</comment>
<evidence type="ECO:0000313" key="4">
    <source>
        <dbReference type="Proteomes" id="UP000288716"/>
    </source>
</evidence>
<comment type="subcellular location">
    <subcellularLocation>
        <location evidence="1">Membrane</location>
        <topology evidence="1">Multi-pass membrane protein</topology>
    </subcellularLocation>
</comment>
<evidence type="ECO:0000256" key="2">
    <source>
        <dbReference type="SAM" id="MobiDB-lite"/>
    </source>
</evidence>
<keyword evidence="1" id="KW-0812">Transmembrane</keyword>
<reference evidence="3 4" key="1">
    <citation type="journal article" date="2018" name="Gigascience">
        <title>Genomes of trombidid mites reveal novel predicted allergens and laterally-transferred genes associated with secondary metabolism.</title>
        <authorList>
            <person name="Dong X."/>
            <person name="Chaisiri K."/>
            <person name="Xia D."/>
            <person name="Armstrong S.D."/>
            <person name="Fang Y."/>
            <person name="Donnelly M.J."/>
            <person name="Kadowaki T."/>
            <person name="McGarry J.W."/>
            <person name="Darby A.C."/>
            <person name="Makepeace B.L."/>
        </authorList>
    </citation>
    <scope>NUCLEOTIDE SEQUENCE [LARGE SCALE GENOMIC DNA]</scope>
    <source>
        <strain evidence="3">UoL-UT</strain>
    </source>
</reference>
<feature type="transmembrane region" description="Helical" evidence="1">
    <location>
        <begin position="1066"/>
        <end position="1084"/>
    </location>
</feature>
<proteinExistence type="inferred from homology"/>
<gene>
    <name evidence="3" type="ORF">B4U80_03559</name>
</gene>
<feature type="compositionally biased region" description="Polar residues" evidence="2">
    <location>
        <begin position="600"/>
        <end position="624"/>
    </location>
</feature>
<keyword evidence="1" id="KW-1133">Transmembrane helix</keyword>
<feature type="compositionally biased region" description="Acidic residues" evidence="2">
    <location>
        <begin position="575"/>
        <end position="584"/>
    </location>
</feature>
<feature type="region of interest" description="Disordered" evidence="2">
    <location>
        <begin position="196"/>
        <end position="222"/>
    </location>
</feature>
<dbReference type="Proteomes" id="UP000288716">
    <property type="component" value="Unassembled WGS sequence"/>
</dbReference>
<dbReference type="PANTHER" id="PTHR12372:SF7">
    <property type="entry name" value="PROTEIN PECANEX"/>
    <property type="match status" value="1"/>
</dbReference>
<sequence length="1154" mass="128355">MGSQLLSILRQGFWASLTGGWFYDQRQAHFVNVFHLYIWLLLLCLPLSVQIFVKNLLLESFLSWSIYCVFVSVLFVTVKLINAYLHHLYDTGECVAEDEDEEQDCFEENKHKDNRESFRVTNSQIINQLNGNYAKREEEANVGSLADDIDFARSLMSDSCTRMSNLVDQESNRLDSIPLKLMTSTRVNSNDELVNNEQSTSVINPSTDIEDGQKAKDSQDTKSLQCNITMNPSVIDLEVDVHHRNSSGSSIVACGSVSSSSAASGRLTTTTTVASGIALTPGEANDSIYDESRKPSEDRSVTVMRSRASADSLSNGSSEEVITTQSASSEALLKGASYGELGFMAQDPSVMRNIASGSHQESQLRTFKPNVRGEAGFAGRRARSELETTNYYGGDAGQGAMPPSHPVSLEVIGSCETGDLRGNANERLNRAAPKKIKFSSVEILNNQRRSSILPSTKSASVVSDTINPIDELSSDEQLKQDNAQLNQPPSPLSPTLNLQESFDSRSPEEGEDYKPVFADDEEQETDVSLVVNISKKHALQRKRVVKKGFRPKFGKQMMKKSKVGGDNLLMTSPSDDSDESEDSGESSGCTFDECWPRGRTSISSTQSETNSDNEKTPLTASMNESGLRPRICRTSNSKSKLQGTPLSPAGPSHENTERLRDAYQSKDIEKLDADLKKLRLDIDKRSKRYQHQLRRHREHRDQNRFKKSDGCSDEIQEGYQQLSGTEAGLTPSPIQTLSASASEGPPAYLLARILATPGTHLAKSHDDTSPGAVHCFQDERGNWLTYIFDENSHGTARGLMNSETKNLLLNYPPTFAAQKWDSSSSSSDSNVVLDAPANILHTPRATLQTRTSNSTFHNNETTSNNTLARFLTPSNSLLADSFPITAFSPLRSTRRIQLPSMISDYHPHTLNSNVADLSFPIQLRFPDFASPEPTPPKRKQYYKLWIPPCFKWKYVKIWFDRLQLLALLDRSLTKIELVMSILLAVLVAVLGSIVIEKGYFQDLWLFLFCFVIASCHYTLLKSVQPDAASPTHGYNRVIIYSRPVYFIIGCSLICFCEYFVDKKLNWSFVVYGINLFNSVYIHFIGEIAKVFVLAFPLVFTVGLMPQINTFIMHLMEQTDIHIFGGTAATMGLTSSFYCIFRSIATVALLFAFAL</sequence>
<feature type="transmembrane region" description="Helical" evidence="1">
    <location>
        <begin position="64"/>
        <end position="85"/>
    </location>
</feature>
<dbReference type="AlphaFoldDB" id="A0A443S912"/>
<feature type="region of interest" description="Disordered" evidence="2">
    <location>
        <begin position="550"/>
        <end position="656"/>
    </location>
</feature>
<comment type="similarity">
    <text evidence="1">Belongs to the pecanex family.</text>
</comment>
<dbReference type="GO" id="GO:0016020">
    <property type="term" value="C:membrane"/>
    <property type="evidence" value="ECO:0007669"/>
    <property type="project" value="UniProtKB-SubCell"/>
</dbReference>
<feature type="compositionally biased region" description="Polar residues" evidence="2">
    <location>
        <begin position="309"/>
        <end position="322"/>
    </location>
</feature>
<dbReference type="EMBL" id="NCKV01005547">
    <property type="protein sequence ID" value="RWS24001.1"/>
    <property type="molecule type" value="Genomic_DNA"/>
</dbReference>
<dbReference type="PANTHER" id="PTHR12372">
    <property type="entry name" value="PECANEX"/>
    <property type="match status" value="1"/>
</dbReference>
<accession>A0A443S912</accession>
<feature type="region of interest" description="Disordered" evidence="2">
    <location>
        <begin position="482"/>
        <end position="513"/>
    </location>
</feature>
<feature type="non-terminal residue" evidence="3">
    <location>
        <position position="1154"/>
    </location>
</feature>
<feature type="compositionally biased region" description="Polar residues" evidence="2">
    <location>
        <begin position="196"/>
        <end position="207"/>
    </location>
</feature>
<dbReference type="OrthoDB" id="10037631at2759"/>
<feature type="compositionally biased region" description="Basic residues" evidence="2">
    <location>
        <begin position="689"/>
        <end position="698"/>
    </location>
</feature>
<feature type="compositionally biased region" description="Basic and acidic residues" evidence="2">
    <location>
        <begin position="699"/>
        <end position="710"/>
    </location>
</feature>
<comment type="caution">
    <text evidence="1">Lacks conserved residue(s) required for the propagation of feature annotation.</text>
</comment>
<feature type="region of interest" description="Disordered" evidence="2">
    <location>
        <begin position="689"/>
        <end position="712"/>
    </location>
</feature>
<feature type="compositionally biased region" description="Basic and acidic residues" evidence="2">
    <location>
        <begin position="211"/>
        <end position="220"/>
    </location>
</feature>
<feature type="transmembrane region" description="Helical" evidence="1">
    <location>
        <begin position="1039"/>
        <end position="1059"/>
    </location>
</feature>
<organism evidence="3 4">
    <name type="scientific">Leptotrombidium deliense</name>
    <dbReference type="NCBI Taxonomy" id="299467"/>
    <lineage>
        <taxon>Eukaryota</taxon>
        <taxon>Metazoa</taxon>
        <taxon>Ecdysozoa</taxon>
        <taxon>Arthropoda</taxon>
        <taxon>Chelicerata</taxon>
        <taxon>Arachnida</taxon>
        <taxon>Acari</taxon>
        <taxon>Acariformes</taxon>
        <taxon>Trombidiformes</taxon>
        <taxon>Prostigmata</taxon>
        <taxon>Anystina</taxon>
        <taxon>Parasitengona</taxon>
        <taxon>Trombiculoidea</taxon>
        <taxon>Trombiculidae</taxon>
        <taxon>Leptotrombidium</taxon>
    </lineage>
</organism>
<name>A0A443S912_9ACAR</name>
<feature type="transmembrane region" description="Helical" evidence="1">
    <location>
        <begin position="977"/>
        <end position="995"/>
    </location>
</feature>
<feature type="region of interest" description="Disordered" evidence="2">
    <location>
        <begin position="282"/>
        <end position="322"/>
    </location>
</feature>
<feature type="transmembrane region" description="Helical" evidence="1">
    <location>
        <begin position="1002"/>
        <end position="1019"/>
    </location>
</feature>
<dbReference type="InterPro" id="IPR039797">
    <property type="entry name" value="Pecanex"/>
</dbReference>
<feature type="compositionally biased region" description="Basic and acidic residues" evidence="2">
    <location>
        <begin position="290"/>
        <end position="300"/>
    </location>
</feature>
<feature type="compositionally biased region" description="Polar residues" evidence="2">
    <location>
        <begin position="633"/>
        <end position="645"/>
    </location>
</feature>
<protein>
    <recommendedName>
        <fullName evidence="1">Pecanex-like protein</fullName>
    </recommendedName>
</protein>